<dbReference type="PANTHER" id="PTHR36539:SF1">
    <property type="entry name" value="BACTERIAL MICROCOMPARTMENT SHELL VERTEX PROTEIN EUTN"/>
    <property type="match status" value="1"/>
</dbReference>
<dbReference type="AlphaFoldDB" id="D3LW81"/>
<dbReference type="SUPFAM" id="SSF159133">
    <property type="entry name" value="EutN/CcmL-like"/>
    <property type="match status" value="1"/>
</dbReference>
<evidence type="ECO:0000256" key="3">
    <source>
        <dbReference type="ARBA" id="ARBA00024446"/>
    </source>
</evidence>
<evidence type="ECO:0000256" key="1">
    <source>
        <dbReference type="ARBA" id="ARBA00023587"/>
    </source>
</evidence>
<dbReference type="PANTHER" id="PTHR36539">
    <property type="entry name" value="ETHANOLAMINE UTILIZATION PROTEIN EUTN"/>
    <property type="match status" value="1"/>
</dbReference>
<dbReference type="eggNOG" id="COG4576">
    <property type="taxonomic scope" value="Bacteria"/>
</dbReference>
<dbReference type="GO" id="GO:0031470">
    <property type="term" value="C:carboxysome"/>
    <property type="evidence" value="ECO:0007669"/>
    <property type="project" value="UniProtKB-SubCell"/>
</dbReference>
<reference evidence="5" key="1">
    <citation type="submission" date="2009-12" db="EMBL/GenBank/DDBJ databases">
        <title>Sequence of Clostridiales genomosp. BVAB3 str. UPII9-5.</title>
        <authorList>
            <person name="Madupu R."/>
            <person name="Durkin A.S."/>
            <person name="Torralba M."/>
            <person name="Methe B."/>
            <person name="Sutton G.G."/>
            <person name="Strausberg R.L."/>
            <person name="Nelson K.E."/>
        </authorList>
    </citation>
    <scope>NUCLEOTIDE SEQUENCE [LARGE SCALE GENOMIC DNA]</scope>
    <source>
        <strain evidence="5">28L</strain>
    </source>
</reference>
<dbReference type="STRING" id="699218.HMPREF0889_1222"/>
<dbReference type="RefSeq" id="WP_009370040.1">
    <property type="nucleotide sequence ID" value="NZ_ADGP01000023.1"/>
</dbReference>
<dbReference type="OrthoDB" id="196195at2"/>
<evidence type="ECO:0000313" key="5">
    <source>
        <dbReference type="Proteomes" id="UP000003242"/>
    </source>
</evidence>
<protein>
    <submittedName>
        <fullName evidence="4">Ethanolamine utilization protein EutN/carboxysome structural protein Ccml</fullName>
    </submittedName>
</protein>
<sequence>MRIGRVIGSIVSTKKEETLVGAKLMIVQYETREGKPYGNEAVAVDFVGAGIGETVLVASGSAVRTAALMKGKPIDLAIIGIVDTIN</sequence>
<accession>D3LW81</accession>
<proteinExistence type="predicted"/>
<comment type="subcellular location">
    <subcellularLocation>
        <location evidence="1">Carboxysome</location>
    </subcellularLocation>
</comment>
<evidence type="ECO:0000313" key="4">
    <source>
        <dbReference type="EMBL" id="EFD93548.1"/>
    </source>
</evidence>
<keyword evidence="2" id="KW-1282">Carboxysome</keyword>
<dbReference type="Gene3D" id="2.40.50.220">
    <property type="entry name" value="EutN/Ccml"/>
    <property type="match status" value="1"/>
</dbReference>
<name>D3LW81_9FIRM</name>
<dbReference type="Proteomes" id="UP000003242">
    <property type="component" value="Unassembled WGS sequence"/>
</dbReference>
<evidence type="ECO:0000256" key="2">
    <source>
        <dbReference type="ARBA" id="ARBA00023669"/>
    </source>
</evidence>
<comment type="caution">
    <text evidence="4">The sequence shown here is derived from an EMBL/GenBank/DDBJ whole genome shotgun (WGS) entry which is preliminary data.</text>
</comment>
<dbReference type="InterPro" id="IPR036677">
    <property type="entry name" value="EutN_CcmL_sf"/>
</dbReference>
<gene>
    <name evidence="4" type="ORF">HMPREF0889_1222</name>
</gene>
<dbReference type="CDD" id="cd01614">
    <property type="entry name" value="EutN_CcmL"/>
    <property type="match status" value="1"/>
</dbReference>
<dbReference type="InterPro" id="IPR004992">
    <property type="entry name" value="EutN_CcmL"/>
</dbReference>
<dbReference type="Pfam" id="PF03319">
    <property type="entry name" value="EutN_CcmL"/>
    <property type="match status" value="1"/>
</dbReference>
<dbReference type="PROSITE" id="PS51932">
    <property type="entry name" value="BMV"/>
    <property type="match status" value="1"/>
</dbReference>
<dbReference type="EMBL" id="ADGP01000023">
    <property type="protein sequence ID" value="EFD93548.1"/>
    <property type="molecule type" value="Genomic_DNA"/>
</dbReference>
<organism evidence="4 5">
    <name type="scientific">Megasphaera lornae</name>
    <dbReference type="NCBI Taxonomy" id="1000568"/>
    <lineage>
        <taxon>Bacteria</taxon>
        <taxon>Bacillati</taxon>
        <taxon>Bacillota</taxon>
        <taxon>Negativicutes</taxon>
        <taxon>Veillonellales</taxon>
        <taxon>Veillonellaceae</taxon>
        <taxon>Megasphaera</taxon>
    </lineage>
</organism>
<keyword evidence="3" id="KW-1283">Bacterial microcompartment</keyword>